<gene>
    <name evidence="1" type="ORF">DL238_14985</name>
</gene>
<dbReference type="Proteomes" id="UP000254101">
    <property type="component" value="Unassembled WGS sequence"/>
</dbReference>
<reference evidence="1 2" key="1">
    <citation type="submission" date="2018-07" db="EMBL/GenBank/DDBJ databases">
        <title>Erythrobacter nanhaiensis sp. nov., a novel member of the genus Erythrobacter isolated from the South China Sea.</title>
        <authorList>
            <person name="Chen X."/>
            <person name="Liu J."/>
        </authorList>
    </citation>
    <scope>NUCLEOTIDE SEQUENCE [LARGE SCALE GENOMIC DNA]</scope>
    <source>
        <strain evidence="1 2">S-5</strain>
    </source>
</reference>
<evidence type="ECO:0000313" key="1">
    <source>
        <dbReference type="EMBL" id="RDS76138.1"/>
    </source>
</evidence>
<dbReference type="EMBL" id="QRBB01000002">
    <property type="protein sequence ID" value="RDS76138.1"/>
    <property type="molecule type" value="Genomic_DNA"/>
</dbReference>
<protein>
    <submittedName>
        <fullName evidence="1">Uncharacterized protein</fullName>
    </submittedName>
</protein>
<evidence type="ECO:0000313" key="2">
    <source>
        <dbReference type="Proteomes" id="UP000254101"/>
    </source>
</evidence>
<dbReference type="OrthoDB" id="7473760at2"/>
<comment type="caution">
    <text evidence="1">The sequence shown here is derived from an EMBL/GenBank/DDBJ whole genome shotgun (WGS) entry which is preliminary data.</text>
</comment>
<name>A0A395LGV6_9SPHN</name>
<keyword evidence="2" id="KW-1185">Reference proteome</keyword>
<proteinExistence type="predicted"/>
<organism evidence="1 2">
    <name type="scientific">Alteriqipengyuania lutimaris</name>
    <dbReference type="NCBI Taxonomy" id="1538146"/>
    <lineage>
        <taxon>Bacteria</taxon>
        <taxon>Pseudomonadati</taxon>
        <taxon>Pseudomonadota</taxon>
        <taxon>Alphaproteobacteria</taxon>
        <taxon>Sphingomonadales</taxon>
        <taxon>Erythrobacteraceae</taxon>
        <taxon>Alteriqipengyuania</taxon>
    </lineage>
</organism>
<dbReference type="AlphaFoldDB" id="A0A395LGV6"/>
<sequence>MLLTDQQGEITAHSARPWASITFSGTQHAITLDFEGADAVQAGEGFIARLEDHEFNIPGQIVADAAIKAVEHVRGMPALIVHAEILMLAEE</sequence>
<accession>A0A395LGV6</accession>